<feature type="region of interest" description="Disordered" evidence="1">
    <location>
        <begin position="188"/>
        <end position="207"/>
    </location>
</feature>
<evidence type="ECO:0000313" key="2">
    <source>
        <dbReference type="EMBL" id="KAK2115345.1"/>
    </source>
</evidence>
<evidence type="ECO:0000313" key="3">
    <source>
        <dbReference type="Proteomes" id="UP001266305"/>
    </source>
</evidence>
<proteinExistence type="predicted"/>
<dbReference type="Proteomes" id="UP001266305">
    <property type="component" value="Unassembled WGS sequence"/>
</dbReference>
<dbReference type="EMBL" id="JASSZA010000003">
    <property type="protein sequence ID" value="KAK2115345.1"/>
    <property type="molecule type" value="Genomic_DNA"/>
</dbReference>
<comment type="caution">
    <text evidence="2">The sequence shown here is derived from an EMBL/GenBank/DDBJ whole genome shotgun (WGS) entry which is preliminary data.</text>
</comment>
<protein>
    <submittedName>
        <fullName evidence="2">Uncharacterized protein</fullName>
    </submittedName>
</protein>
<reference evidence="2 3" key="1">
    <citation type="submission" date="2023-05" db="EMBL/GenBank/DDBJ databases">
        <title>B98-5 Cell Line De Novo Hybrid Assembly: An Optical Mapping Approach.</title>
        <authorList>
            <person name="Kananen K."/>
            <person name="Auerbach J.A."/>
            <person name="Kautto E."/>
            <person name="Blachly J.S."/>
        </authorList>
    </citation>
    <scope>NUCLEOTIDE SEQUENCE [LARGE SCALE GENOMIC DNA]</scope>
    <source>
        <strain evidence="2">B95-8</strain>
        <tissue evidence="2">Cell line</tissue>
    </source>
</reference>
<accession>A0ABQ9W1L6</accession>
<feature type="region of interest" description="Disordered" evidence="1">
    <location>
        <begin position="144"/>
        <end position="163"/>
    </location>
</feature>
<gene>
    <name evidence="2" type="ORF">P7K49_005971</name>
</gene>
<organism evidence="2 3">
    <name type="scientific">Saguinus oedipus</name>
    <name type="common">Cotton-top tamarin</name>
    <name type="synonym">Oedipomidas oedipus</name>
    <dbReference type="NCBI Taxonomy" id="9490"/>
    <lineage>
        <taxon>Eukaryota</taxon>
        <taxon>Metazoa</taxon>
        <taxon>Chordata</taxon>
        <taxon>Craniata</taxon>
        <taxon>Vertebrata</taxon>
        <taxon>Euteleostomi</taxon>
        <taxon>Mammalia</taxon>
        <taxon>Eutheria</taxon>
        <taxon>Euarchontoglires</taxon>
        <taxon>Primates</taxon>
        <taxon>Haplorrhini</taxon>
        <taxon>Platyrrhini</taxon>
        <taxon>Cebidae</taxon>
        <taxon>Callitrichinae</taxon>
        <taxon>Saguinus</taxon>
    </lineage>
</organism>
<keyword evidence="3" id="KW-1185">Reference proteome</keyword>
<evidence type="ECO:0000256" key="1">
    <source>
        <dbReference type="SAM" id="MobiDB-lite"/>
    </source>
</evidence>
<sequence length="250" mass="27250">MAQESKVDRLLLHMGMDVAKHCAVSTFQCGVREHCQVLLPRGLPWGRAMVGARYHLPEPEAASWSPRVPLRAWDQQILSVHNCEHLGRVKKTSIHPPQGPQLRLLARWPVMLGGRALSSDHFERALDTPTGSSGWTFLQTLERRRSRRPLTSSPAIPPGVSGHFELRPELSAGPWEGVMGDAAPPRLSGVSPRKSCGQGSTPETPTFPVAETSVAEAWMLPPNARSLQRVALAPAPELAAALEVPSYPQA</sequence>
<name>A0ABQ9W1L6_SAGOE</name>